<name>A0A5E7RDD0_PSEFL</name>
<dbReference type="InterPro" id="IPR011051">
    <property type="entry name" value="RmlC_Cupin_sf"/>
</dbReference>
<dbReference type="InterPro" id="IPR014710">
    <property type="entry name" value="RmlC-like_jellyroll"/>
</dbReference>
<feature type="domain" description="ChrR-like cupin" evidence="1">
    <location>
        <begin position="8"/>
        <end position="111"/>
    </location>
</feature>
<protein>
    <recommendedName>
        <fullName evidence="1">ChrR-like cupin domain-containing protein</fullName>
    </recommendedName>
</protein>
<dbReference type="EMBL" id="CABVJB010000001">
    <property type="protein sequence ID" value="VVP71447.1"/>
    <property type="molecule type" value="Genomic_DNA"/>
</dbReference>
<dbReference type="CDD" id="cd20303">
    <property type="entry name" value="cupin_ChrR_1"/>
    <property type="match status" value="1"/>
</dbReference>
<accession>A0A5E7RDD0</accession>
<gene>
    <name evidence="2" type="ORF">PS922_00868</name>
</gene>
<evidence type="ECO:0000259" key="1">
    <source>
        <dbReference type="Pfam" id="PF12973"/>
    </source>
</evidence>
<dbReference type="AlphaFoldDB" id="A0A5E7RDD0"/>
<reference evidence="2 3" key="1">
    <citation type="submission" date="2019-09" db="EMBL/GenBank/DDBJ databases">
        <authorList>
            <person name="Chandra G."/>
            <person name="Truman W A."/>
        </authorList>
    </citation>
    <scope>NUCLEOTIDE SEQUENCE [LARGE SCALE GENOMIC DNA]</scope>
    <source>
        <strain evidence="2">PS922</strain>
    </source>
</reference>
<dbReference type="Proteomes" id="UP000325565">
    <property type="component" value="Unassembled WGS sequence"/>
</dbReference>
<proteinExistence type="predicted"/>
<dbReference type="SUPFAM" id="SSF51182">
    <property type="entry name" value="RmlC-like cupins"/>
    <property type="match status" value="2"/>
</dbReference>
<evidence type="ECO:0000313" key="2">
    <source>
        <dbReference type="EMBL" id="VVP71447.1"/>
    </source>
</evidence>
<dbReference type="RefSeq" id="WP_154862858.1">
    <property type="nucleotide sequence ID" value="NZ_CABVJB010000001.1"/>
</dbReference>
<dbReference type="Gene3D" id="2.60.120.10">
    <property type="entry name" value="Jelly Rolls"/>
    <property type="match status" value="1"/>
</dbReference>
<dbReference type="InterPro" id="IPR025979">
    <property type="entry name" value="ChrR-like_cupin_dom"/>
</dbReference>
<organism evidence="2 3">
    <name type="scientific">Pseudomonas fluorescens</name>
    <dbReference type="NCBI Taxonomy" id="294"/>
    <lineage>
        <taxon>Bacteria</taxon>
        <taxon>Pseudomonadati</taxon>
        <taxon>Pseudomonadota</taxon>
        <taxon>Gammaproteobacteria</taxon>
        <taxon>Pseudomonadales</taxon>
        <taxon>Pseudomonadaceae</taxon>
        <taxon>Pseudomonas</taxon>
    </lineage>
</organism>
<sequence length="224" mass="24382">MLINADFNQRATVAAHDYDWVASPQPGVERVRLDRVGGERARATSIVRYSAGASFAPHQHPGGEEILVLSGTFADDEDSYPTGSYLRNPPGSSHAPSSPEGTVIFVKLWQMSADEQLKVRIDTRRPDAWQKAADREVCLLHTSASETVSLVRLPAGGQMFSGIVENAEVLVLSGSLVEEGRHHEAGSWLRFPPGEYPQLHASTKGCTVYFRDGDLIGLSSKEVP</sequence>
<evidence type="ECO:0000313" key="3">
    <source>
        <dbReference type="Proteomes" id="UP000325565"/>
    </source>
</evidence>
<dbReference type="Pfam" id="PF12973">
    <property type="entry name" value="Cupin_7"/>
    <property type="match status" value="1"/>
</dbReference>